<dbReference type="Gene3D" id="2.170.16.10">
    <property type="entry name" value="Hedgehog/Intein (Hint) domain"/>
    <property type="match status" value="1"/>
</dbReference>
<dbReference type="Proteomes" id="UP000297453">
    <property type="component" value="Unassembled WGS sequence"/>
</dbReference>
<sequence>MQSPLLRFLSKSKILASYVKFYPSVTQSEVQKDGLCFSQETFIKTKEGYILIEKLKVGDYVLGGIESSGELAYKVVTETFLEDVHSIKCKIQTQAIRKCAEL</sequence>
<dbReference type="EMBL" id="RQEP01000019">
    <property type="protein sequence ID" value="TGJ99180.1"/>
    <property type="molecule type" value="Genomic_DNA"/>
</dbReference>
<keyword evidence="2" id="KW-1185">Reference proteome</keyword>
<dbReference type="RefSeq" id="WP_135589270.1">
    <property type="nucleotide sequence ID" value="NZ_RQEP01000019.1"/>
</dbReference>
<organism evidence="1 2">
    <name type="scientific">Leptospira semungkisensis</name>
    <dbReference type="NCBI Taxonomy" id="2484985"/>
    <lineage>
        <taxon>Bacteria</taxon>
        <taxon>Pseudomonadati</taxon>
        <taxon>Spirochaetota</taxon>
        <taxon>Spirochaetia</taxon>
        <taxon>Leptospirales</taxon>
        <taxon>Leptospiraceae</taxon>
        <taxon>Leptospira</taxon>
    </lineage>
</organism>
<evidence type="ECO:0000313" key="2">
    <source>
        <dbReference type="Proteomes" id="UP000297453"/>
    </source>
</evidence>
<reference evidence="1" key="1">
    <citation type="journal article" date="2019" name="PLoS Negl. Trop. Dis.">
        <title>Revisiting the worldwide diversity of Leptospira species in the environment.</title>
        <authorList>
            <person name="Vincent A.T."/>
            <person name="Schiettekatte O."/>
            <person name="Bourhy P."/>
            <person name="Veyrier F.J."/>
            <person name="Picardeau M."/>
        </authorList>
    </citation>
    <scope>NUCLEOTIDE SEQUENCE [LARGE SCALE GENOMIC DNA]</scope>
    <source>
        <strain evidence="1">SSS9</strain>
    </source>
</reference>
<proteinExistence type="predicted"/>
<dbReference type="OrthoDB" id="9973357at2"/>
<accession>A0A4R9FL86</accession>
<evidence type="ECO:0000313" key="1">
    <source>
        <dbReference type="EMBL" id="TGJ99180.1"/>
    </source>
</evidence>
<dbReference type="InterPro" id="IPR036844">
    <property type="entry name" value="Hint_dom_sf"/>
</dbReference>
<gene>
    <name evidence="1" type="ORF">EHO59_14980</name>
</gene>
<protein>
    <submittedName>
        <fullName evidence="1">Uncharacterized protein</fullName>
    </submittedName>
</protein>
<dbReference type="AlphaFoldDB" id="A0A4R9FL86"/>
<comment type="caution">
    <text evidence="1">The sequence shown here is derived from an EMBL/GenBank/DDBJ whole genome shotgun (WGS) entry which is preliminary data.</text>
</comment>
<dbReference type="SUPFAM" id="SSF51294">
    <property type="entry name" value="Hedgehog/intein (Hint) domain"/>
    <property type="match status" value="1"/>
</dbReference>
<name>A0A4R9FL86_9LEPT</name>